<dbReference type="Gramene" id="PGSC0003DMT400089475">
    <property type="protein sequence ID" value="PGSC0003DMT400089475"/>
    <property type="gene ID" value="PGSC0003DMG400039046"/>
</dbReference>
<accession>M1DI86</accession>
<dbReference type="EnsemblPlants" id="PGSC0003DMT400089475">
    <property type="protein sequence ID" value="PGSC0003DMT400089475"/>
    <property type="gene ID" value="PGSC0003DMG400039046"/>
</dbReference>
<dbReference type="AlphaFoldDB" id="M1DI86"/>
<feature type="transmembrane region" description="Helical" evidence="2">
    <location>
        <begin position="170"/>
        <end position="189"/>
    </location>
</feature>
<keyword evidence="4" id="KW-1185">Reference proteome</keyword>
<evidence type="ECO:0008006" key="5">
    <source>
        <dbReference type="Google" id="ProtNLM"/>
    </source>
</evidence>
<evidence type="ECO:0000313" key="3">
    <source>
        <dbReference type="EnsemblPlants" id="PGSC0003DMT400089475"/>
    </source>
</evidence>
<dbReference type="HOGENOM" id="CLU_028647_6_0_1"/>
<proteinExistence type="predicted"/>
<evidence type="ECO:0000313" key="4">
    <source>
        <dbReference type="Proteomes" id="UP000011115"/>
    </source>
</evidence>
<organism evidence="3 4">
    <name type="scientific">Solanum tuberosum</name>
    <name type="common">Potato</name>
    <dbReference type="NCBI Taxonomy" id="4113"/>
    <lineage>
        <taxon>Eukaryota</taxon>
        <taxon>Viridiplantae</taxon>
        <taxon>Streptophyta</taxon>
        <taxon>Embryophyta</taxon>
        <taxon>Tracheophyta</taxon>
        <taxon>Spermatophyta</taxon>
        <taxon>Magnoliopsida</taxon>
        <taxon>eudicotyledons</taxon>
        <taxon>Gunneridae</taxon>
        <taxon>Pentapetalae</taxon>
        <taxon>asterids</taxon>
        <taxon>lamiids</taxon>
        <taxon>Solanales</taxon>
        <taxon>Solanaceae</taxon>
        <taxon>Solanoideae</taxon>
        <taxon>Solaneae</taxon>
        <taxon>Solanum</taxon>
    </lineage>
</organism>
<sequence>MATLLHYMRPWMQRSVEEYEAHMEQMMDTKIQLTKLWSDVDFLLATAEAAPDPPPMDEANDVVMTALFSDTIPPPYPSHVAGKRHLSSDHTSYIEEAWRAKKREQQRLEAALRQSIIDEELRQHRAREIDVSPSGSKSTTDGVPSIDEGTIDGVPVTDPAGFWENGPTRFLMGHCLVCVIGFASPYVFFVH</sequence>
<keyword evidence="2" id="KW-0812">Transmembrane</keyword>
<dbReference type="Proteomes" id="UP000011115">
    <property type="component" value="Unassembled WGS sequence"/>
</dbReference>
<reference evidence="4" key="1">
    <citation type="journal article" date="2011" name="Nature">
        <title>Genome sequence and analysis of the tuber crop potato.</title>
        <authorList>
            <consortium name="The Potato Genome Sequencing Consortium"/>
        </authorList>
    </citation>
    <scope>NUCLEOTIDE SEQUENCE [LARGE SCALE GENOMIC DNA]</scope>
    <source>
        <strain evidence="4">cv. DM1-3 516 R44</strain>
    </source>
</reference>
<name>M1DI86_SOLTU</name>
<feature type="region of interest" description="Disordered" evidence="1">
    <location>
        <begin position="125"/>
        <end position="152"/>
    </location>
</feature>
<protein>
    <recommendedName>
        <fullName evidence="5">Integrase core domain containing protein</fullName>
    </recommendedName>
</protein>
<keyword evidence="2" id="KW-0472">Membrane</keyword>
<keyword evidence="2" id="KW-1133">Transmembrane helix</keyword>
<reference evidence="3" key="2">
    <citation type="submission" date="2015-06" db="UniProtKB">
        <authorList>
            <consortium name="EnsemblPlants"/>
        </authorList>
    </citation>
    <scope>IDENTIFICATION</scope>
    <source>
        <strain evidence="3">DM1-3 516 R44</strain>
    </source>
</reference>
<dbReference type="InParanoid" id="M1DI86"/>
<evidence type="ECO:0000256" key="2">
    <source>
        <dbReference type="SAM" id="Phobius"/>
    </source>
</evidence>
<dbReference type="PaxDb" id="4113-PGSC0003DMT400089475"/>
<feature type="compositionally biased region" description="Polar residues" evidence="1">
    <location>
        <begin position="133"/>
        <end position="142"/>
    </location>
</feature>
<evidence type="ECO:0000256" key="1">
    <source>
        <dbReference type="SAM" id="MobiDB-lite"/>
    </source>
</evidence>